<evidence type="ECO:0000313" key="1">
    <source>
        <dbReference type="Ensembl" id="ENSMMMP00000023291.1"/>
    </source>
</evidence>
<dbReference type="Ensembl" id="ENSMMMT00000026384.1">
    <property type="protein sequence ID" value="ENSMMMP00000023291.1"/>
    <property type="gene ID" value="ENSMMMG00000020403.1"/>
</dbReference>
<dbReference type="Proteomes" id="UP000694407">
    <property type="component" value="Unplaced"/>
</dbReference>
<evidence type="ECO:0000313" key="2">
    <source>
        <dbReference type="Proteomes" id="UP000694407"/>
    </source>
</evidence>
<accession>A0A8C6A434</accession>
<sequence>MAPSTLLLCGSGQYVGNGPPCFTDSTGFQGESRKNHKLYTFSKDGTLFPWDKKEK</sequence>
<dbReference type="AlphaFoldDB" id="A0A8C6A434"/>
<protein>
    <submittedName>
        <fullName evidence="1">Uncharacterized protein</fullName>
    </submittedName>
</protein>
<organism evidence="1 2">
    <name type="scientific">Marmota marmota marmota</name>
    <name type="common">Alpine marmot</name>
    <dbReference type="NCBI Taxonomy" id="9994"/>
    <lineage>
        <taxon>Eukaryota</taxon>
        <taxon>Metazoa</taxon>
        <taxon>Chordata</taxon>
        <taxon>Craniata</taxon>
        <taxon>Vertebrata</taxon>
        <taxon>Euteleostomi</taxon>
        <taxon>Mammalia</taxon>
        <taxon>Eutheria</taxon>
        <taxon>Euarchontoglires</taxon>
        <taxon>Glires</taxon>
        <taxon>Rodentia</taxon>
        <taxon>Sciuromorpha</taxon>
        <taxon>Sciuridae</taxon>
        <taxon>Xerinae</taxon>
        <taxon>Marmotini</taxon>
        <taxon>Marmota</taxon>
    </lineage>
</organism>
<proteinExistence type="predicted"/>
<keyword evidence="2" id="KW-1185">Reference proteome</keyword>
<name>A0A8C6A434_MARMA</name>
<reference evidence="1" key="2">
    <citation type="submission" date="2025-09" db="UniProtKB">
        <authorList>
            <consortium name="Ensembl"/>
        </authorList>
    </citation>
    <scope>IDENTIFICATION</scope>
</reference>
<reference evidence="1" key="1">
    <citation type="submission" date="2025-08" db="UniProtKB">
        <authorList>
            <consortium name="Ensembl"/>
        </authorList>
    </citation>
    <scope>IDENTIFICATION</scope>
</reference>